<comment type="caution">
    <text evidence="6">The sequence shown here is derived from an EMBL/GenBank/DDBJ whole genome shotgun (WGS) entry which is preliminary data.</text>
</comment>
<dbReference type="EMBL" id="LQZT01000018">
    <property type="protein sequence ID" value="OCW57297.1"/>
    <property type="molecule type" value="Genomic_DNA"/>
</dbReference>
<dbReference type="PANTHER" id="PTHR30537">
    <property type="entry name" value="HTH-TYPE TRANSCRIPTIONAL REGULATOR"/>
    <property type="match status" value="1"/>
</dbReference>
<dbReference type="STRING" id="1480615.AWJ14_14055"/>
<accession>A0A1C1YV23</accession>
<dbReference type="GO" id="GO:0003700">
    <property type="term" value="F:DNA-binding transcription factor activity"/>
    <property type="evidence" value="ECO:0007669"/>
    <property type="project" value="InterPro"/>
</dbReference>
<reference evidence="6 7" key="1">
    <citation type="submission" date="2015-12" db="EMBL/GenBank/DDBJ databases">
        <authorList>
            <person name="Shamseldin A."/>
            <person name="Moawad H."/>
            <person name="Abd El-Rahim W.M."/>
            <person name="Sadowsky M.J."/>
        </authorList>
    </citation>
    <scope>NUCLEOTIDE SEQUENCE [LARGE SCALE GENOMIC DNA]</scope>
    <source>
        <strain evidence="6 7">JC234</strain>
    </source>
</reference>
<sequence>MPLDWDKLRIFHAAAEAGSFTHAAEKLHLSQSAISRQVSALEMDIGAKLFHRHARGLILSEQGEILYQTAHEVLMKLESVRNRLTETRELPSGKLRVTTTVGFGQGWLTEKVQEFQGLYPDVQVQLLLDNEELDVSMRQADCAIRLRQPQQPELIQRRLFTVHMHAYAAPSYLARHGEPKTLEDLDNHRIITFGEPAPNYLRDVNWLEIAGRSPDNPRIAQLQINNMPAVRRATLNGAGISLLPDYMISRDLGLVQLNIPADIPSFDTYFCYAEEMKNAAKLKAFRDFLINKARNWNY</sequence>
<dbReference type="InterPro" id="IPR000847">
    <property type="entry name" value="LysR_HTH_N"/>
</dbReference>
<keyword evidence="3" id="KW-0238">DNA-binding</keyword>
<evidence type="ECO:0000256" key="1">
    <source>
        <dbReference type="ARBA" id="ARBA00009437"/>
    </source>
</evidence>
<dbReference type="PRINTS" id="PR00039">
    <property type="entry name" value="HTHLYSR"/>
</dbReference>
<dbReference type="Gene3D" id="3.40.190.290">
    <property type="match status" value="1"/>
</dbReference>
<evidence type="ECO:0000256" key="4">
    <source>
        <dbReference type="ARBA" id="ARBA00023163"/>
    </source>
</evidence>
<dbReference type="PROSITE" id="PS50931">
    <property type="entry name" value="HTH_LYSR"/>
    <property type="match status" value="1"/>
</dbReference>
<dbReference type="SUPFAM" id="SSF53850">
    <property type="entry name" value="Periplasmic binding protein-like II"/>
    <property type="match status" value="1"/>
</dbReference>
<feature type="domain" description="HTH lysR-type" evidence="5">
    <location>
        <begin position="3"/>
        <end position="60"/>
    </location>
</feature>
<evidence type="ECO:0000256" key="3">
    <source>
        <dbReference type="ARBA" id="ARBA00023125"/>
    </source>
</evidence>
<dbReference type="RefSeq" id="WP_066179451.1">
    <property type="nucleotide sequence ID" value="NZ_LQZT01000018.1"/>
</dbReference>
<keyword evidence="2" id="KW-0805">Transcription regulation</keyword>
<dbReference type="InterPro" id="IPR005119">
    <property type="entry name" value="LysR_subst-bd"/>
</dbReference>
<comment type="similarity">
    <text evidence="1">Belongs to the LysR transcriptional regulatory family.</text>
</comment>
<dbReference type="GO" id="GO:0043565">
    <property type="term" value="F:sequence-specific DNA binding"/>
    <property type="evidence" value="ECO:0007669"/>
    <property type="project" value="TreeGrafter"/>
</dbReference>
<keyword evidence="7" id="KW-1185">Reference proteome</keyword>
<evidence type="ECO:0000256" key="2">
    <source>
        <dbReference type="ARBA" id="ARBA00023015"/>
    </source>
</evidence>
<proteinExistence type="inferred from homology"/>
<dbReference type="InterPro" id="IPR036390">
    <property type="entry name" value="WH_DNA-bd_sf"/>
</dbReference>
<organism evidence="6 7">
    <name type="scientific">Hoeflea olei</name>
    <dbReference type="NCBI Taxonomy" id="1480615"/>
    <lineage>
        <taxon>Bacteria</taxon>
        <taxon>Pseudomonadati</taxon>
        <taxon>Pseudomonadota</taxon>
        <taxon>Alphaproteobacteria</taxon>
        <taxon>Hyphomicrobiales</taxon>
        <taxon>Rhizobiaceae</taxon>
        <taxon>Hoeflea</taxon>
    </lineage>
</organism>
<keyword evidence="4" id="KW-0804">Transcription</keyword>
<name>A0A1C1YV23_9HYPH</name>
<dbReference type="Pfam" id="PF03466">
    <property type="entry name" value="LysR_substrate"/>
    <property type="match status" value="1"/>
</dbReference>
<evidence type="ECO:0000313" key="7">
    <source>
        <dbReference type="Proteomes" id="UP000094795"/>
    </source>
</evidence>
<dbReference type="OrthoDB" id="7624726at2"/>
<dbReference type="Gene3D" id="1.10.10.10">
    <property type="entry name" value="Winged helix-like DNA-binding domain superfamily/Winged helix DNA-binding domain"/>
    <property type="match status" value="1"/>
</dbReference>
<evidence type="ECO:0000259" key="5">
    <source>
        <dbReference type="PROSITE" id="PS50931"/>
    </source>
</evidence>
<dbReference type="GO" id="GO:0006351">
    <property type="term" value="P:DNA-templated transcription"/>
    <property type="evidence" value="ECO:0007669"/>
    <property type="project" value="TreeGrafter"/>
</dbReference>
<dbReference type="InterPro" id="IPR058163">
    <property type="entry name" value="LysR-type_TF_proteobact-type"/>
</dbReference>
<dbReference type="PANTHER" id="PTHR30537:SF20">
    <property type="entry name" value="TRANSCRIPTIONAL REGULATORY PROTEIN"/>
    <property type="match status" value="1"/>
</dbReference>
<evidence type="ECO:0000313" key="6">
    <source>
        <dbReference type="EMBL" id="OCW57297.1"/>
    </source>
</evidence>
<dbReference type="Proteomes" id="UP000094795">
    <property type="component" value="Unassembled WGS sequence"/>
</dbReference>
<dbReference type="AlphaFoldDB" id="A0A1C1YV23"/>
<dbReference type="SUPFAM" id="SSF46785">
    <property type="entry name" value="Winged helix' DNA-binding domain"/>
    <property type="match status" value="1"/>
</dbReference>
<dbReference type="Pfam" id="PF00126">
    <property type="entry name" value="HTH_1"/>
    <property type="match status" value="1"/>
</dbReference>
<dbReference type="InterPro" id="IPR036388">
    <property type="entry name" value="WH-like_DNA-bd_sf"/>
</dbReference>
<dbReference type="FunFam" id="1.10.10.10:FF:000001">
    <property type="entry name" value="LysR family transcriptional regulator"/>
    <property type="match status" value="1"/>
</dbReference>
<dbReference type="CDD" id="cd08422">
    <property type="entry name" value="PBP2_CrgA_like"/>
    <property type="match status" value="1"/>
</dbReference>
<gene>
    <name evidence="6" type="ORF">AWJ14_14055</name>
</gene>
<protein>
    <submittedName>
        <fullName evidence="6">LysR family transcriptional regulator</fullName>
    </submittedName>
</protein>